<evidence type="ECO:0000256" key="1">
    <source>
        <dbReference type="ARBA" id="ARBA00023015"/>
    </source>
</evidence>
<accession>A0A7S9Q9B0</accession>
<dbReference type="InterPro" id="IPR015927">
    <property type="entry name" value="Peptidase_S24_S26A/B/C"/>
</dbReference>
<keyword evidence="3" id="KW-0804">Transcription</keyword>
<organism evidence="5 6">
    <name type="scientific">Pseudomonas fulva</name>
    <dbReference type="NCBI Taxonomy" id="47880"/>
    <lineage>
        <taxon>Bacteria</taxon>
        <taxon>Pseudomonadati</taxon>
        <taxon>Pseudomonadota</taxon>
        <taxon>Gammaproteobacteria</taxon>
        <taxon>Pseudomonadales</taxon>
        <taxon>Pseudomonadaceae</taxon>
        <taxon>Pseudomonas</taxon>
    </lineage>
</organism>
<protein>
    <submittedName>
        <fullName evidence="5">LexA family transcriptional regulator</fullName>
    </submittedName>
</protein>
<keyword evidence="2" id="KW-0238">DNA-binding</keyword>
<dbReference type="Proteomes" id="UP000594430">
    <property type="component" value="Chromosome"/>
</dbReference>
<evidence type="ECO:0000256" key="3">
    <source>
        <dbReference type="ARBA" id="ARBA00023163"/>
    </source>
</evidence>
<dbReference type="CDD" id="cd06529">
    <property type="entry name" value="S24_LexA-like"/>
    <property type="match status" value="1"/>
</dbReference>
<keyword evidence="1" id="KW-0805">Transcription regulation</keyword>
<feature type="domain" description="HTH cro/C1-type" evidence="4">
    <location>
        <begin position="38"/>
        <end position="85"/>
    </location>
</feature>
<dbReference type="SUPFAM" id="SSF51306">
    <property type="entry name" value="LexA/Signal peptidase"/>
    <property type="match status" value="1"/>
</dbReference>
<dbReference type="Gene3D" id="2.10.109.10">
    <property type="entry name" value="Umud Fragment, subunit A"/>
    <property type="match status" value="1"/>
</dbReference>
<dbReference type="PANTHER" id="PTHR40661">
    <property type="match status" value="1"/>
</dbReference>
<dbReference type="PANTHER" id="PTHR40661:SF3">
    <property type="entry name" value="FELS-1 PROPHAGE TRANSCRIPTIONAL REGULATOR"/>
    <property type="match status" value="1"/>
</dbReference>
<dbReference type="Pfam" id="PF00717">
    <property type="entry name" value="Peptidase_S24"/>
    <property type="match status" value="1"/>
</dbReference>
<name>A0A7S9Q9B0_9PSED</name>
<evidence type="ECO:0000313" key="5">
    <source>
        <dbReference type="EMBL" id="QPH49776.1"/>
    </source>
</evidence>
<evidence type="ECO:0000313" key="6">
    <source>
        <dbReference type="Proteomes" id="UP000594430"/>
    </source>
</evidence>
<dbReference type="PROSITE" id="PS50943">
    <property type="entry name" value="HTH_CROC1"/>
    <property type="match status" value="1"/>
</dbReference>
<dbReference type="InterPro" id="IPR010982">
    <property type="entry name" value="Lambda_DNA-bd_dom_sf"/>
</dbReference>
<dbReference type="InterPro" id="IPR001387">
    <property type="entry name" value="Cro/C1-type_HTH"/>
</dbReference>
<dbReference type="CDD" id="cd00093">
    <property type="entry name" value="HTH_XRE"/>
    <property type="match status" value="1"/>
</dbReference>
<dbReference type="SUPFAM" id="SSF47413">
    <property type="entry name" value="lambda repressor-like DNA-binding domains"/>
    <property type="match status" value="1"/>
</dbReference>
<evidence type="ECO:0000256" key="2">
    <source>
        <dbReference type="ARBA" id="ARBA00023125"/>
    </source>
</evidence>
<dbReference type="RefSeq" id="WP_104925778.1">
    <property type="nucleotide sequence ID" value="NZ_CP014025.1"/>
</dbReference>
<reference evidence="5 6" key="1">
    <citation type="submission" date="2020-11" db="EMBL/GenBank/DDBJ databases">
        <title>Pseudomonas fulva producing VIM-24.</title>
        <authorList>
            <person name="Liu S."/>
        </authorList>
    </citation>
    <scope>NUCLEOTIDE SEQUENCE [LARGE SCALE GENOMIC DNA]</scope>
    <source>
        <strain evidence="5 6">ZDHY414</strain>
    </source>
</reference>
<dbReference type="InterPro" id="IPR036286">
    <property type="entry name" value="LexA/Signal_pep-like_sf"/>
</dbReference>
<gene>
    <name evidence="5" type="ORF">IZU98_03335</name>
</gene>
<evidence type="ECO:0000259" key="4">
    <source>
        <dbReference type="PROSITE" id="PS50943"/>
    </source>
</evidence>
<dbReference type="EMBL" id="CP064946">
    <property type="protein sequence ID" value="QPH49776.1"/>
    <property type="molecule type" value="Genomic_DNA"/>
</dbReference>
<proteinExistence type="predicted"/>
<dbReference type="GO" id="GO:0003677">
    <property type="term" value="F:DNA binding"/>
    <property type="evidence" value="ECO:0007669"/>
    <property type="project" value="UniProtKB-KW"/>
</dbReference>
<dbReference type="AlphaFoldDB" id="A0A7S9Q9B0"/>
<sequence>MITRHRRTLTPEEIAESARLKDIYNKRKSEARSRGITLTQTEIGERCEWKSPQSTVNQYMTGKLALNLDALMRLSKALDFAPEDVSPRLAQSVQHLTYPSIQAGNVEPGPPITTAPRRIEIVGTAQLGNDGYWVGLDNSDGWVETWSRDEDAYALRLKGDSMAPAIRSGWVAVCEPNHRLVPGEYVMVTTSDGQSMVKELLFESEDGVSVMSVNSAYERRTIDWSDIDKIHYVGNILAPSKILSRI</sequence>
<dbReference type="Gene3D" id="1.10.260.40">
    <property type="entry name" value="lambda repressor-like DNA-binding domains"/>
    <property type="match status" value="1"/>
</dbReference>
<dbReference type="InterPro" id="IPR039418">
    <property type="entry name" value="LexA-like"/>
</dbReference>